<sequence length="182" mass="20653">MAGLVQPIRTKRDIDKMKKALAGKPRDLLLFTIGINSALRISDILKLKVKDVRNSESVTLKETKTGKAKQFRLNDSIKKAVRDFVPKTANDDDWLFPSRKGDKAISRVQAYRVLNDAAERAGVTVEMGTHTLRKTAAYFAYKNGTDLALLMRMLNHSSQRETLRYIGIEQQELDDVYIELNL</sequence>
<evidence type="ECO:0000256" key="1">
    <source>
        <dbReference type="ARBA" id="ARBA00023172"/>
    </source>
</evidence>
<dbReference type="InterPro" id="IPR011010">
    <property type="entry name" value="DNA_brk_join_enz"/>
</dbReference>
<keyword evidence="1" id="KW-0233">DNA recombination</keyword>
<dbReference type="PATRIC" id="fig|1405.8.peg.530"/>
<dbReference type="EMBL" id="QVOD01000014">
    <property type="protein sequence ID" value="RFT66516.1"/>
    <property type="molecule type" value="Genomic_DNA"/>
</dbReference>
<dbReference type="InterPro" id="IPR013762">
    <property type="entry name" value="Integrase-like_cat_sf"/>
</dbReference>
<protein>
    <submittedName>
        <fullName evidence="3">Phage integrase family protein</fullName>
    </submittedName>
    <submittedName>
        <fullName evidence="4">Site-specific integrase</fullName>
    </submittedName>
</protein>
<dbReference type="InterPro" id="IPR002104">
    <property type="entry name" value="Integrase_catalytic"/>
</dbReference>
<feature type="domain" description="Tyr recombinase" evidence="2">
    <location>
        <begin position="3"/>
        <end position="178"/>
    </location>
</feature>
<dbReference type="GO" id="GO:0015074">
    <property type="term" value="P:DNA integration"/>
    <property type="evidence" value="ECO:0007669"/>
    <property type="project" value="InterPro"/>
</dbReference>
<accession>A0A090YT62</accession>
<evidence type="ECO:0000313" key="6">
    <source>
        <dbReference type="Proteomes" id="UP000264294"/>
    </source>
</evidence>
<name>A0A090YT62_9BACI</name>
<gene>
    <name evidence="4" type="ORF">D0U04_13800</name>
    <name evidence="3" type="ORF">DJ93_357</name>
</gene>
<dbReference type="AlphaFoldDB" id="A0A090YT62"/>
<keyword evidence="6" id="KW-1185">Reference proteome</keyword>
<comment type="caution">
    <text evidence="3">The sequence shown here is derived from an EMBL/GenBank/DDBJ whole genome shotgun (WGS) entry which is preliminary data.</text>
</comment>
<dbReference type="Pfam" id="PF00589">
    <property type="entry name" value="Phage_integrase"/>
    <property type="match status" value="1"/>
</dbReference>
<dbReference type="Proteomes" id="UP000264294">
    <property type="component" value="Unassembled WGS sequence"/>
</dbReference>
<reference evidence="3 5" key="1">
    <citation type="submission" date="2014-04" db="EMBL/GenBank/DDBJ databases">
        <authorList>
            <person name="Bishop-Lilly K.A."/>
            <person name="Broomall S.M."/>
            <person name="Chain P.S."/>
            <person name="Chertkov O."/>
            <person name="Coyne S.R."/>
            <person name="Daligault H.E."/>
            <person name="Davenport K.W."/>
            <person name="Erkkila T."/>
            <person name="Frey K.G."/>
            <person name="Gibbons H.S."/>
            <person name="Gu W."/>
            <person name="Jaissle J."/>
            <person name="Johnson S.L."/>
            <person name="Koroleva G.I."/>
            <person name="Ladner J.T."/>
            <person name="Lo C.-C."/>
            <person name="Minogue T.D."/>
            <person name="Munk C."/>
            <person name="Palacios G.F."/>
            <person name="Redden C.L."/>
            <person name="Rosenzweig C.N."/>
            <person name="Scholz M.B."/>
            <person name="Teshima H."/>
            <person name="Xu Y."/>
        </authorList>
    </citation>
    <scope>NUCLEOTIDE SEQUENCE [LARGE SCALE GENOMIC DNA]</scope>
    <source>
        <strain evidence="3 5">BHP</strain>
    </source>
</reference>
<reference evidence="4 6" key="2">
    <citation type="submission" date="2018-08" db="EMBL/GenBank/DDBJ databases">
        <title>Bacillus clarus sp. nov. strain PS00077A.</title>
        <authorList>
            <person name="Mendez Acevedo M."/>
            <person name="Carroll L."/>
            <person name="Mukherjee M."/>
            <person name="Wiedmann M."/>
            <person name="Kovac J."/>
        </authorList>
    </citation>
    <scope>NUCLEOTIDE SEQUENCE [LARGE SCALE GENOMIC DNA]</scope>
    <source>
        <strain evidence="4 6">PS00077A</strain>
    </source>
</reference>
<dbReference type="PROSITE" id="PS51898">
    <property type="entry name" value="TYR_RECOMBINASE"/>
    <property type="match status" value="1"/>
</dbReference>
<dbReference type="RefSeq" id="WP_042979039.1">
    <property type="nucleotide sequence ID" value="NZ_JMQC01000008.1"/>
</dbReference>
<evidence type="ECO:0000259" key="2">
    <source>
        <dbReference type="PROSITE" id="PS51898"/>
    </source>
</evidence>
<dbReference type="Proteomes" id="UP000029389">
    <property type="component" value="Unassembled WGS sequence"/>
</dbReference>
<dbReference type="GO" id="GO:0006310">
    <property type="term" value="P:DNA recombination"/>
    <property type="evidence" value="ECO:0007669"/>
    <property type="project" value="UniProtKB-KW"/>
</dbReference>
<dbReference type="CDD" id="cd01192">
    <property type="entry name" value="INT_C_like_3"/>
    <property type="match status" value="1"/>
</dbReference>
<dbReference type="SUPFAM" id="SSF56349">
    <property type="entry name" value="DNA breaking-rejoining enzymes"/>
    <property type="match status" value="1"/>
</dbReference>
<dbReference type="InterPro" id="IPR050090">
    <property type="entry name" value="Tyrosine_recombinase_XerCD"/>
</dbReference>
<dbReference type="GO" id="GO:0003677">
    <property type="term" value="F:DNA binding"/>
    <property type="evidence" value="ECO:0007669"/>
    <property type="project" value="InterPro"/>
</dbReference>
<dbReference type="Gene3D" id="1.10.443.10">
    <property type="entry name" value="Intergrase catalytic core"/>
    <property type="match status" value="1"/>
</dbReference>
<evidence type="ECO:0000313" key="3">
    <source>
        <dbReference type="EMBL" id="KFN01138.1"/>
    </source>
</evidence>
<evidence type="ECO:0000313" key="4">
    <source>
        <dbReference type="EMBL" id="RFT66516.1"/>
    </source>
</evidence>
<evidence type="ECO:0000313" key="5">
    <source>
        <dbReference type="Proteomes" id="UP000029389"/>
    </source>
</evidence>
<dbReference type="PANTHER" id="PTHR30349">
    <property type="entry name" value="PHAGE INTEGRASE-RELATED"/>
    <property type="match status" value="1"/>
</dbReference>
<dbReference type="EMBL" id="JMQC01000008">
    <property type="protein sequence ID" value="KFN01138.1"/>
    <property type="molecule type" value="Genomic_DNA"/>
</dbReference>
<proteinExistence type="predicted"/>
<organism evidence="3 5">
    <name type="scientific">Bacillus clarus</name>
    <dbReference type="NCBI Taxonomy" id="2338372"/>
    <lineage>
        <taxon>Bacteria</taxon>
        <taxon>Bacillati</taxon>
        <taxon>Bacillota</taxon>
        <taxon>Bacilli</taxon>
        <taxon>Bacillales</taxon>
        <taxon>Bacillaceae</taxon>
        <taxon>Bacillus</taxon>
        <taxon>Bacillus cereus group</taxon>
    </lineage>
</organism>
<dbReference type="PANTHER" id="PTHR30349:SF82">
    <property type="entry name" value="INTEGRASE_RECOMBINASE YOEC-RELATED"/>
    <property type="match status" value="1"/>
</dbReference>